<dbReference type="InterPro" id="IPR008969">
    <property type="entry name" value="CarboxyPept-like_regulatory"/>
</dbReference>
<evidence type="ECO:0000313" key="1">
    <source>
        <dbReference type="EMBL" id="MBT0993302.1"/>
    </source>
</evidence>
<dbReference type="Gene3D" id="2.60.40.1120">
    <property type="entry name" value="Carboxypeptidase-like, regulatory domain"/>
    <property type="match status" value="1"/>
</dbReference>
<reference evidence="1 2" key="1">
    <citation type="submission" date="2021-05" db="EMBL/GenBank/DDBJ databases">
        <title>Description of Cellulomonas sp. DKR-3 sp. nov.</title>
        <authorList>
            <person name="Dahal R.H."/>
            <person name="Chaudhary D.K."/>
        </authorList>
    </citation>
    <scope>NUCLEOTIDE SEQUENCE [LARGE SCALE GENOMIC DNA]</scope>
    <source>
        <strain evidence="1 2">DKR-3</strain>
    </source>
</reference>
<accession>A0ABS5TVX2</accession>
<name>A0ABS5TVX2_9CELL</name>
<evidence type="ECO:0000313" key="2">
    <source>
        <dbReference type="Proteomes" id="UP000722125"/>
    </source>
</evidence>
<dbReference type="RefSeq" id="WP_214346595.1">
    <property type="nucleotide sequence ID" value="NZ_JAHBOH010000001.1"/>
</dbReference>
<gene>
    <name evidence="1" type="ORF">KIN34_03240</name>
</gene>
<protein>
    <recommendedName>
        <fullName evidence="3">Alpha-amylase</fullName>
    </recommendedName>
</protein>
<dbReference type="Proteomes" id="UP000722125">
    <property type="component" value="Unassembled WGS sequence"/>
</dbReference>
<dbReference type="SUPFAM" id="SSF49464">
    <property type="entry name" value="Carboxypeptidase regulatory domain-like"/>
    <property type="match status" value="1"/>
</dbReference>
<dbReference type="EMBL" id="JAHBOH010000001">
    <property type="protein sequence ID" value="MBT0993302.1"/>
    <property type="molecule type" value="Genomic_DNA"/>
</dbReference>
<sequence>MSSLSLPPARQAPRGGSRVRAALVGVVAAALALSVVPSTAAEAAVATISGVVKVDGRPLPAVGGRGARVTVTYWEPSTGVRKSVLSDAETGAYAIRAPGTAPFYVSANVVGDFRERGRELAGFAPVFVGRSGAHAYASQMLEPLPTLVGPRTLALELDRTGSVAVVGTDAARYDSIALMAADGSQVAQGDGPTTWRDLVPGRYSVKAVSTLQEPGALATPSWSTELGEVVVRPGERTTVTPDLGDVSGEVSGVVRHGGTPVPGATVDLERASTIAGIGGFPAGGWARVTTDSKGRYRVGPGILPLGSYLVTATSDSLGAVPQTVELTADTVATHDVDVRRTGAVSVSTGAATADHQVEMALADSANRTVTDDVTRSTGGSRSLHAVPGTYTLVVHDLTARTYLKREVVVTAGRTTTVAPQPMRATVRISGVVQNGGGRPSSVWIYGPAQDGNGAAYTRTSSSGYYVLESVVPGRRQRLKVRGFTDSGSQIDRWVRVAPGVPLATRLPDPAGAITGRLTFDGRPYRGLLVAEGARGHESIQVKSTGEFVVPPLRGWGSHVRLRTLGLPASVGDVPFRLVLPAAVRSVTTPSSGTTLDLGTVDLRLLR</sequence>
<keyword evidence="2" id="KW-1185">Reference proteome</keyword>
<evidence type="ECO:0008006" key="3">
    <source>
        <dbReference type="Google" id="ProtNLM"/>
    </source>
</evidence>
<organism evidence="1 2">
    <name type="scientific">Cellulomonas fulva</name>
    <dbReference type="NCBI Taxonomy" id="2835530"/>
    <lineage>
        <taxon>Bacteria</taxon>
        <taxon>Bacillati</taxon>
        <taxon>Actinomycetota</taxon>
        <taxon>Actinomycetes</taxon>
        <taxon>Micrococcales</taxon>
        <taxon>Cellulomonadaceae</taxon>
        <taxon>Cellulomonas</taxon>
    </lineage>
</organism>
<comment type="caution">
    <text evidence="1">The sequence shown here is derived from an EMBL/GenBank/DDBJ whole genome shotgun (WGS) entry which is preliminary data.</text>
</comment>
<proteinExistence type="predicted"/>